<reference evidence="1" key="2">
    <citation type="submission" date="2021-04" db="EMBL/GenBank/DDBJ databases">
        <authorList>
            <person name="Gilroy R."/>
        </authorList>
    </citation>
    <scope>NUCLEOTIDE SEQUENCE</scope>
    <source>
        <strain evidence="1">14324</strain>
    </source>
</reference>
<proteinExistence type="predicted"/>
<reference evidence="1" key="1">
    <citation type="journal article" date="2021" name="PeerJ">
        <title>Extensive microbial diversity within the chicken gut microbiome revealed by metagenomics and culture.</title>
        <authorList>
            <person name="Gilroy R."/>
            <person name="Ravi A."/>
            <person name="Getino M."/>
            <person name="Pursley I."/>
            <person name="Horton D.L."/>
            <person name="Alikhan N.F."/>
            <person name="Baker D."/>
            <person name="Gharbi K."/>
            <person name="Hall N."/>
            <person name="Watson M."/>
            <person name="Adriaenssens E.M."/>
            <person name="Foster-Nyarko E."/>
            <person name="Jarju S."/>
            <person name="Secka A."/>
            <person name="Antonio M."/>
            <person name="Oren A."/>
            <person name="Chaudhuri R.R."/>
            <person name="La Ragione R."/>
            <person name="Hildebrand F."/>
            <person name="Pallen M.J."/>
        </authorList>
    </citation>
    <scope>NUCLEOTIDE SEQUENCE</scope>
    <source>
        <strain evidence="1">14324</strain>
    </source>
</reference>
<accession>A0A9D2DV85</accession>
<dbReference type="EMBL" id="DXBU01000179">
    <property type="protein sequence ID" value="HIZ23725.1"/>
    <property type="molecule type" value="Genomic_DNA"/>
</dbReference>
<dbReference type="Proteomes" id="UP000824041">
    <property type="component" value="Unassembled WGS sequence"/>
</dbReference>
<comment type="caution">
    <text evidence="1">The sequence shown here is derived from an EMBL/GenBank/DDBJ whole genome shotgun (WGS) entry which is preliminary data.</text>
</comment>
<gene>
    <name evidence="1" type="ORF">IAA21_13205</name>
</gene>
<sequence>MLNQIADLCRHNRRINSAAQYTYLHILPKLYPGRRDSLRQRELSGTEGMPCVAFICDEMTWIDFKEQCRAFFLSPKYWKEQMKMYRPDLFFCESAWEGGVSGWPDWRGRIYHNHELYFENRKVLLELLAYCRKQKIPTVFWDKENPAFWGHPRYDFAETAVQFDFIFTTAEECVDRYRFMGHENTFILPFGVNTDLFFSPEIRKKSSRVIFAGSWYENLPNRCRALEVLFDHVLSQRMELDIYNRKSGKGGKNFSFPSRYQPFLRDGVAYTELPALLRKYEYALNVNTITDSQTMCSRRVLQLAASGMKIITNPSPAMDRMEGLRLYKQAEDDQVCYWKSDAQIIARKYSVSRQFKWLLEQTLGSSAAGRGFSTDRGKGEKDGRADG</sequence>
<name>A0A9D2DV85_9FIRM</name>
<evidence type="ECO:0000313" key="1">
    <source>
        <dbReference type="EMBL" id="HIZ23725.1"/>
    </source>
</evidence>
<protein>
    <recommendedName>
        <fullName evidence="3">DUF3880 domain-containing protein</fullName>
    </recommendedName>
</protein>
<organism evidence="1 2">
    <name type="scientific">Candidatus Blautia faecigallinarum</name>
    <dbReference type="NCBI Taxonomy" id="2838488"/>
    <lineage>
        <taxon>Bacteria</taxon>
        <taxon>Bacillati</taxon>
        <taxon>Bacillota</taxon>
        <taxon>Clostridia</taxon>
        <taxon>Lachnospirales</taxon>
        <taxon>Lachnospiraceae</taxon>
        <taxon>Blautia</taxon>
    </lineage>
</organism>
<evidence type="ECO:0008006" key="3">
    <source>
        <dbReference type="Google" id="ProtNLM"/>
    </source>
</evidence>
<dbReference type="AlphaFoldDB" id="A0A9D2DV85"/>
<evidence type="ECO:0000313" key="2">
    <source>
        <dbReference type="Proteomes" id="UP000824041"/>
    </source>
</evidence>